<dbReference type="GO" id="GO:0005524">
    <property type="term" value="F:ATP binding"/>
    <property type="evidence" value="ECO:0007669"/>
    <property type="project" value="UniProtKB-UniRule"/>
</dbReference>
<feature type="domain" description="ATP synthase F1 complex delta/epsilon subunit N-terminal" evidence="12">
    <location>
        <begin position="4"/>
        <end position="82"/>
    </location>
</feature>
<dbReference type="GO" id="GO:0045259">
    <property type="term" value="C:proton-transporting ATP synthase complex"/>
    <property type="evidence" value="ECO:0007669"/>
    <property type="project" value="UniProtKB-KW"/>
</dbReference>
<evidence type="ECO:0000313" key="13">
    <source>
        <dbReference type="EMBL" id="SEA89005.1"/>
    </source>
</evidence>
<evidence type="ECO:0000256" key="5">
    <source>
        <dbReference type="ARBA" id="ARBA00022781"/>
    </source>
</evidence>
<dbReference type="PANTHER" id="PTHR13822:SF10">
    <property type="entry name" value="ATP SYNTHASE EPSILON CHAIN, CHLOROPLASTIC"/>
    <property type="match status" value="1"/>
</dbReference>
<dbReference type="Proteomes" id="UP000198703">
    <property type="component" value="Unassembled WGS sequence"/>
</dbReference>
<keyword evidence="9 10" id="KW-0066">ATP synthesis</keyword>
<protein>
    <recommendedName>
        <fullName evidence="10">ATP synthase epsilon chain</fullName>
    </recommendedName>
    <alternativeName>
        <fullName evidence="10">ATP synthase F1 sector epsilon subunit</fullName>
    </alternativeName>
    <alternativeName>
        <fullName evidence="10">F-ATPase epsilon subunit</fullName>
    </alternativeName>
</protein>
<keyword evidence="7 10" id="KW-0472">Membrane</keyword>
<comment type="similarity">
    <text evidence="3 10 11">Belongs to the ATPase epsilon chain family.</text>
</comment>
<dbReference type="InterPro" id="IPR036771">
    <property type="entry name" value="ATPsynth_dsu/esu_N"/>
</dbReference>
<evidence type="ECO:0000313" key="14">
    <source>
        <dbReference type="Proteomes" id="UP000198703"/>
    </source>
</evidence>
<accession>A0A1H4EVE4</accession>
<dbReference type="InterPro" id="IPR020546">
    <property type="entry name" value="ATP_synth_F1_dsu/esu_N"/>
</dbReference>
<comment type="subcellular location">
    <subcellularLocation>
        <location evidence="10">Cell membrane</location>
        <topology evidence="10">Peripheral membrane protein</topology>
    </subcellularLocation>
    <subcellularLocation>
        <location evidence="2">Endomembrane system</location>
        <topology evidence="2">Peripheral membrane protein</topology>
    </subcellularLocation>
</comment>
<keyword evidence="5 10" id="KW-0375">Hydrogen ion transport</keyword>
<keyword evidence="4 10" id="KW-0813">Transport</keyword>
<evidence type="ECO:0000256" key="2">
    <source>
        <dbReference type="ARBA" id="ARBA00004184"/>
    </source>
</evidence>
<evidence type="ECO:0000256" key="7">
    <source>
        <dbReference type="ARBA" id="ARBA00023136"/>
    </source>
</evidence>
<name>A0A1H4EVE4_9RHOB</name>
<evidence type="ECO:0000256" key="10">
    <source>
        <dbReference type="HAMAP-Rule" id="MF_00530"/>
    </source>
</evidence>
<evidence type="ECO:0000259" key="12">
    <source>
        <dbReference type="Pfam" id="PF02823"/>
    </source>
</evidence>
<evidence type="ECO:0000256" key="6">
    <source>
        <dbReference type="ARBA" id="ARBA00023065"/>
    </source>
</evidence>
<dbReference type="PANTHER" id="PTHR13822">
    <property type="entry name" value="ATP SYNTHASE DELTA/EPSILON CHAIN"/>
    <property type="match status" value="1"/>
</dbReference>
<dbReference type="SUPFAM" id="SSF51344">
    <property type="entry name" value="Epsilon subunit of F1F0-ATP synthase N-terminal domain"/>
    <property type="match status" value="1"/>
</dbReference>
<comment type="function">
    <text evidence="1 10">Produces ATP from ADP in the presence of a proton gradient across the membrane.</text>
</comment>
<dbReference type="GO" id="GO:0012505">
    <property type="term" value="C:endomembrane system"/>
    <property type="evidence" value="ECO:0007669"/>
    <property type="project" value="UniProtKB-SubCell"/>
</dbReference>
<dbReference type="GO" id="GO:0046933">
    <property type="term" value="F:proton-transporting ATP synthase activity, rotational mechanism"/>
    <property type="evidence" value="ECO:0007669"/>
    <property type="project" value="UniProtKB-UniRule"/>
</dbReference>
<dbReference type="Pfam" id="PF02823">
    <property type="entry name" value="ATP-synt_DE_N"/>
    <property type="match status" value="1"/>
</dbReference>
<dbReference type="RefSeq" id="WP_245731113.1">
    <property type="nucleotide sequence ID" value="NZ_FNQM01000016.1"/>
</dbReference>
<evidence type="ECO:0000256" key="4">
    <source>
        <dbReference type="ARBA" id="ARBA00022448"/>
    </source>
</evidence>
<evidence type="ECO:0000256" key="1">
    <source>
        <dbReference type="ARBA" id="ARBA00003543"/>
    </source>
</evidence>
<proteinExistence type="inferred from homology"/>
<evidence type="ECO:0000256" key="11">
    <source>
        <dbReference type="RuleBase" id="RU003656"/>
    </source>
</evidence>
<dbReference type="InterPro" id="IPR001469">
    <property type="entry name" value="ATP_synth_F1_dsu/esu"/>
</dbReference>
<sequence length="131" mass="13506">MASIKVDLVSPERMLASVDADMAQLPGMMGEFTALPGHAPFLSTLRPGIVAIHAGGKADEYFVTGGFAEVSQEAVSVLAEQAVPKGELTRAFLDERLSEAEAALAAAPEAGKAAAALLVNDYRTALQAHGA</sequence>
<dbReference type="STRING" id="89524.SAMN05444370_11625"/>
<keyword evidence="8 10" id="KW-0139">CF(1)</keyword>
<keyword evidence="14" id="KW-1185">Reference proteome</keyword>
<dbReference type="EMBL" id="FNQM01000016">
    <property type="protein sequence ID" value="SEA89005.1"/>
    <property type="molecule type" value="Genomic_DNA"/>
</dbReference>
<gene>
    <name evidence="10" type="primary">atpC</name>
    <name evidence="13" type="ORF">SAMN05444370_11625</name>
</gene>
<evidence type="ECO:0000256" key="8">
    <source>
        <dbReference type="ARBA" id="ARBA00023196"/>
    </source>
</evidence>
<dbReference type="HAMAP" id="MF_00530">
    <property type="entry name" value="ATP_synth_epsil_bac"/>
    <property type="match status" value="1"/>
</dbReference>
<keyword evidence="10" id="KW-1003">Cell membrane</keyword>
<evidence type="ECO:0000256" key="9">
    <source>
        <dbReference type="ARBA" id="ARBA00023310"/>
    </source>
</evidence>
<keyword evidence="6 10" id="KW-0406">Ion transport</keyword>
<dbReference type="AlphaFoldDB" id="A0A1H4EVE4"/>
<dbReference type="Gene3D" id="2.60.15.10">
    <property type="entry name" value="F0F1 ATP synthase delta/epsilon subunit, N-terminal"/>
    <property type="match status" value="1"/>
</dbReference>
<organism evidence="13 14">
    <name type="scientific">Rubrimonas cliftonensis</name>
    <dbReference type="NCBI Taxonomy" id="89524"/>
    <lineage>
        <taxon>Bacteria</taxon>
        <taxon>Pseudomonadati</taxon>
        <taxon>Pseudomonadota</taxon>
        <taxon>Alphaproteobacteria</taxon>
        <taxon>Rhodobacterales</taxon>
        <taxon>Paracoccaceae</taxon>
        <taxon>Rubrimonas</taxon>
    </lineage>
</organism>
<reference evidence="13 14" key="1">
    <citation type="submission" date="2016-10" db="EMBL/GenBank/DDBJ databases">
        <authorList>
            <person name="de Groot N.N."/>
        </authorList>
    </citation>
    <scope>NUCLEOTIDE SEQUENCE [LARGE SCALE GENOMIC DNA]</scope>
    <source>
        <strain evidence="13 14">DSM 15345</strain>
    </source>
</reference>
<evidence type="ECO:0000256" key="3">
    <source>
        <dbReference type="ARBA" id="ARBA00005712"/>
    </source>
</evidence>
<dbReference type="CDD" id="cd12152">
    <property type="entry name" value="F1-ATPase_delta"/>
    <property type="match status" value="1"/>
</dbReference>
<comment type="subunit">
    <text evidence="10 11">F-type ATPases have 2 components, CF(1) - the catalytic core - and CF(0) - the membrane proton channel. CF(1) has five subunits: alpha(3), beta(3), gamma(1), delta(1), epsilon(1). CF(0) has three main subunits: a, b and c.</text>
</comment>
<dbReference type="NCBIfam" id="TIGR01216">
    <property type="entry name" value="ATP_synt_epsi"/>
    <property type="match status" value="1"/>
</dbReference>
<dbReference type="GO" id="GO:0005886">
    <property type="term" value="C:plasma membrane"/>
    <property type="evidence" value="ECO:0007669"/>
    <property type="project" value="UniProtKB-SubCell"/>
</dbReference>